<keyword evidence="2" id="KW-1185">Reference proteome</keyword>
<evidence type="ECO:0000313" key="1">
    <source>
        <dbReference type="EMBL" id="KAJ2775570.1"/>
    </source>
</evidence>
<sequence length="736" mass="82649">MTASAQGGARKSAFVAYATAPAAAAAAAAGASTPAQRNRWVPRIDGVAVLLLTALCAFTRLYQIGKRATVTWDESHFGKFGAYYINRTFYHDVHPPLAKLLVGLSELLAGHNGTFDFKGHYPPYVNYTFMRCFVALFGIGLAPLAYLTCHQLNMHRRACTLAALFVILDNGLCVMSRFILLDEPLLFFTAASLCSVVGFQNSRHQPFSAAWWRWLLLTGASLGLVASCKWVGFLAVALVGLYTIEELFRMYEQRTPVMAVARHFAARVLCLIVVPLAIYAACFKVHFAILNRSGPGDAKMPPMFQARLHGSTLGHQPFTVAYSSQLTLRSVHSGSGLLHSHTHKYPEGSQQQQITCYGHSDSNNDWVIMKPVGSGSGSDGSDSAAEPLEPVRNGDVVRLMHNNTQTMLHSHRKHRAHVATADFEVTAYGKPEWKDANNDWRVEIVSEQSKSNNGELHTITTQFSLRHIATDCRLAAAAVQLPDWGFKQTEVSCSRKAGPPSDAELWVVERHVNDRLPKEDLRPLMKGSFFRDMVKLNIEMARSNNGLVPDKDKYNHLESDPWSWPFLVYPMRMLGSWTEKDIKYYEIGNPLLWWASTACCLLLPVLVLFHFACRQRRQPGVWDGSQIWHFWNGAKLLWGGWALHYLPFFLMGRVTYLHHYLPSLYFALLLLAFVVDDWARRRTGRALQDAVVVAWAAAALAVFYWFAPLTFGHVGPIEALKHRQWLPTWNIYKSVI</sequence>
<organism evidence="1 2">
    <name type="scientific">Coemansia nantahalensis</name>
    <dbReference type="NCBI Taxonomy" id="2789366"/>
    <lineage>
        <taxon>Eukaryota</taxon>
        <taxon>Fungi</taxon>
        <taxon>Fungi incertae sedis</taxon>
        <taxon>Zoopagomycota</taxon>
        <taxon>Kickxellomycotina</taxon>
        <taxon>Kickxellomycetes</taxon>
        <taxon>Kickxellales</taxon>
        <taxon>Kickxellaceae</taxon>
        <taxon>Coemansia</taxon>
    </lineage>
</organism>
<keyword evidence="1" id="KW-0808">Transferase</keyword>
<evidence type="ECO:0000313" key="2">
    <source>
        <dbReference type="Proteomes" id="UP001140234"/>
    </source>
</evidence>
<gene>
    <name evidence="1" type="primary">PMT2_1</name>
    <name evidence="1" type="ORF">IWQ57_000360</name>
</gene>
<accession>A0ACC1K8E4</accession>
<proteinExistence type="predicted"/>
<name>A0ACC1K8E4_9FUNG</name>
<comment type="caution">
    <text evidence="1">The sequence shown here is derived from an EMBL/GenBank/DDBJ whole genome shotgun (WGS) entry which is preliminary data.</text>
</comment>
<dbReference type="EC" id="2.4.1.109" evidence="1"/>
<protein>
    <submittedName>
        <fullName evidence="1">Protein O-mannosyltransferase 2</fullName>
        <ecNumber evidence="1">2.4.1.109</ecNumber>
    </submittedName>
</protein>
<keyword evidence="1" id="KW-0328">Glycosyltransferase</keyword>
<dbReference type="EMBL" id="JANBUJ010000010">
    <property type="protein sequence ID" value="KAJ2775570.1"/>
    <property type="molecule type" value="Genomic_DNA"/>
</dbReference>
<reference evidence="1" key="1">
    <citation type="submission" date="2022-07" db="EMBL/GenBank/DDBJ databases">
        <title>Phylogenomic reconstructions and comparative analyses of Kickxellomycotina fungi.</title>
        <authorList>
            <person name="Reynolds N.K."/>
            <person name="Stajich J.E."/>
            <person name="Barry K."/>
            <person name="Grigoriev I.V."/>
            <person name="Crous P."/>
            <person name="Smith M.E."/>
        </authorList>
    </citation>
    <scope>NUCLEOTIDE SEQUENCE</scope>
    <source>
        <strain evidence="1">CBS 109366</strain>
    </source>
</reference>
<dbReference type="Proteomes" id="UP001140234">
    <property type="component" value="Unassembled WGS sequence"/>
</dbReference>